<dbReference type="InterPro" id="IPR001763">
    <property type="entry name" value="Rhodanese-like_dom"/>
</dbReference>
<dbReference type="Proteomes" id="UP000294194">
    <property type="component" value="Unassembled WGS sequence"/>
</dbReference>
<evidence type="ECO:0000313" key="5">
    <source>
        <dbReference type="EMBL" id="TBN57155.1"/>
    </source>
</evidence>
<evidence type="ECO:0000256" key="2">
    <source>
        <dbReference type="ARBA" id="ARBA00022737"/>
    </source>
</evidence>
<comment type="caution">
    <text evidence="5">The sequence shown here is derived from an EMBL/GenBank/DDBJ whole genome shotgun (WGS) entry which is preliminary data.</text>
</comment>
<evidence type="ECO:0000259" key="4">
    <source>
        <dbReference type="PROSITE" id="PS50206"/>
    </source>
</evidence>
<protein>
    <submittedName>
        <fullName evidence="5">Sulfurtransferase</fullName>
    </submittedName>
</protein>
<evidence type="ECO:0000256" key="1">
    <source>
        <dbReference type="ARBA" id="ARBA00022679"/>
    </source>
</evidence>
<dbReference type="InterPro" id="IPR045078">
    <property type="entry name" value="TST/MPST-like"/>
</dbReference>
<evidence type="ECO:0000313" key="6">
    <source>
        <dbReference type="Proteomes" id="UP000294194"/>
    </source>
</evidence>
<dbReference type="SUPFAM" id="SSF52821">
    <property type="entry name" value="Rhodanese/Cell cycle control phosphatase"/>
    <property type="match status" value="2"/>
</dbReference>
<proteinExistence type="predicted"/>
<dbReference type="CDD" id="cd01448">
    <property type="entry name" value="TST_Repeat_1"/>
    <property type="match status" value="1"/>
</dbReference>
<keyword evidence="2" id="KW-0677">Repeat</keyword>
<feature type="domain" description="Rhodanese" evidence="4">
    <location>
        <begin position="196"/>
        <end position="300"/>
    </location>
</feature>
<name>A0A4Q9GRF9_9MICO</name>
<dbReference type="PANTHER" id="PTHR11364">
    <property type="entry name" value="THIOSULFATE SULFERTANSFERASE"/>
    <property type="match status" value="1"/>
</dbReference>
<evidence type="ECO:0000256" key="3">
    <source>
        <dbReference type="SAM" id="MobiDB-lite"/>
    </source>
</evidence>
<reference evidence="6" key="1">
    <citation type="submission" date="2019-02" db="EMBL/GenBank/DDBJ databases">
        <title>Glaciihabitans arcticus sp. nov., a psychrotolerant bacterium isolated from polar soil.</title>
        <authorList>
            <person name="Dahal R.H."/>
        </authorList>
    </citation>
    <scope>NUCLEOTIDE SEQUENCE [LARGE SCALE GENOMIC DNA]</scope>
    <source>
        <strain evidence="6">RP-3-7</strain>
    </source>
</reference>
<sequence>MARRARPCESGRVTGPFISVSELSDALAEPNPPIVFDASLELHAPAFDGDYRMNPGRDRWLAGHIPGSQHVDVATQFSDTNAPTHYAHPEPQQIADELARLGVSRDSQVVIYDTTGTMWAARLWYLLRWIGVSARVLDGGYKAWTAGGHTVETGERPPRPASSPWKGESVRRAWVSKEELVERAADDERPLVCSLPAGSFTGADATRYARRGRIPNSVNVSSRDLFGSNGTLKSRVELILAYDAAGVDVAENSSEVLLYCGGGISASAGALTLAAIGQKAVRIYDGSLEEWSADPALPLVTG</sequence>
<dbReference type="PROSITE" id="PS50206">
    <property type="entry name" value="RHODANESE_3"/>
    <property type="match status" value="2"/>
</dbReference>
<dbReference type="Gene3D" id="3.40.250.10">
    <property type="entry name" value="Rhodanese-like domain"/>
    <property type="match status" value="2"/>
</dbReference>
<organism evidence="5 6">
    <name type="scientific">Glaciihabitans arcticus</name>
    <dbReference type="NCBI Taxonomy" id="2668039"/>
    <lineage>
        <taxon>Bacteria</taxon>
        <taxon>Bacillati</taxon>
        <taxon>Actinomycetota</taxon>
        <taxon>Actinomycetes</taxon>
        <taxon>Micrococcales</taxon>
        <taxon>Microbacteriaceae</taxon>
        <taxon>Glaciihabitans</taxon>
    </lineage>
</organism>
<keyword evidence="6" id="KW-1185">Reference proteome</keyword>
<dbReference type="AlphaFoldDB" id="A0A4Q9GRF9"/>
<dbReference type="EMBL" id="SISG01000001">
    <property type="protein sequence ID" value="TBN57155.1"/>
    <property type="molecule type" value="Genomic_DNA"/>
</dbReference>
<gene>
    <name evidence="5" type="ORF">EYE40_06940</name>
</gene>
<dbReference type="InterPro" id="IPR036873">
    <property type="entry name" value="Rhodanese-like_dom_sf"/>
</dbReference>
<feature type="region of interest" description="Disordered" evidence="3">
    <location>
        <begin position="147"/>
        <end position="168"/>
    </location>
</feature>
<dbReference type="SMART" id="SM00450">
    <property type="entry name" value="RHOD"/>
    <property type="match status" value="2"/>
</dbReference>
<dbReference type="PANTHER" id="PTHR11364:SF27">
    <property type="entry name" value="SULFURTRANSFERASE"/>
    <property type="match status" value="1"/>
</dbReference>
<feature type="domain" description="Rhodanese" evidence="4">
    <location>
        <begin position="45"/>
        <end position="153"/>
    </location>
</feature>
<accession>A0A4Q9GRF9</accession>
<dbReference type="Pfam" id="PF00581">
    <property type="entry name" value="Rhodanese"/>
    <property type="match status" value="2"/>
</dbReference>
<keyword evidence="1 5" id="KW-0808">Transferase</keyword>
<dbReference type="GO" id="GO:0004792">
    <property type="term" value="F:thiosulfate-cyanide sulfurtransferase activity"/>
    <property type="evidence" value="ECO:0007669"/>
    <property type="project" value="TreeGrafter"/>
</dbReference>